<dbReference type="PANTHER" id="PTHR13318:SF190">
    <property type="entry name" value="PARTNER OF PAIRED, ISOFORM B"/>
    <property type="match status" value="1"/>
</dbReference>
<reference evidence="4 5" key="1">
    <citation type="submission" date="2019-02" db="EMBL/GenBank/DDBJ databases">
        <title>Deep-cultivation of Planctomycetes and their phenomic and genomic characterization uncovers novel biology.</title>
        <authorList>
            <person name="Wiegand S."/>
            <person name="Jogler M."/>
            <person name="Boedeker C."/>
            <person name="Pinto D."/>
            <person name="Vollmers J."/>
            <person name="Rivas-Marin E."/>
            <person name="Kohn T."/>
            <person name="Peeters S.H."/>
            <person name="Heuer A."/>
            <person name="Rast P."/>
            <person name="Oberbeckmann S."/>
            <person name="Bunk B."/>
            <person name="Jeske O."/>
            <person name="Meyerdierks A."/>
            <person name="Storesund J.E."/>
            <person name="Kallscheuer N."/>
            <person name="Luecker S."/>
            <person name="Lage O.M."/>
            <person name="Pohl T."/>
            <person name="Merkel B.J."/>
            <person name="Hornburger P."/>
            <person name="Mueller R.-W."/>
            <person name="Bruemmer F."/>
            <person name="Labrenz M."/>
            <person name="Spormann A.M."/>
            <person name="Op Den Camp H."/>
            <person name="Overmann J."/>
            <person name="Amann R."/>
            <person name="Jetten M.S.M."/>
            <person name="Mascher T."/>
            <person name="Medema M.H."/>
            <person name="Devos D.P."/>
            <person name="Kaster A.-K."/>
            <person name="Ovreas L."/>
            <person name="Rohde M."/>
            <person name="Galperin M.Y."/>
            <person name="Jogler C."/>
        </authorList>
    </citation>
    <scope>NUCLEOTIDE SEQUENCE [LARGE SCALE GENOMIC DNA]</scope>
    <source>
        <strain evidence="4 5">Enr8</strain>
    </source>
</reference>
<dbReference type="GO" id="GO:0019005">
    <property type="term" value="C:SCF ubiquitin ligase complex"/>
    <property type="evidence" value="ECO:0007669"/>
    <property type="project" value="TreeGrafter"/>
</dbReference>
<feature type="signal peptide" evidence="3">
    <location>
        <begin position="1"/>
        <end position="30"/>
    </location>
</feature>
<dbReference type="SUPFAM" id="SSF52047">
    <property type="entry name" value="RNI-like"/>
    <property type="match status" value="1"/>
</dbReference>
<evidence type="ECO:0000313" key="5">
    <source>
        <dbReference type="Proteomes" id="UP000318878"/>
    </source>
</evidence>
<accession>A0A5C5VMN3</accession>
<dbReference type="Gene3D" id="3.80.10.10">
    <property type="entry name" value="Ribonuclease Inhibitor"/>
    <property type="match status" value="1"/>
</dbReference>
<dbReference type="Proteomes" id="UP000318878">
    <property type="component" value="Unassembled WGS sequence"/>
</dbReference>
<gene>
    <name evidence="4" type="ORF">Enr8_09680</name>
</gene>
<feature type="compositionally biased region" description="Basic and acidic residues" evidence="2">
    <location>
        <begin position="141"/>
        <end position="159"/>
    </location>
</feature>
<name>A0A5C5VMN3_9BACT</name>
<evidence type="ECO:0000256" key="1">
    <source>
        <dbReference type="SAM" id="Coils"/>
    </source>
</evidence>
<dbReference type="RefSeq" id="WP_146429453.1">
    <property type="nucleotide sequence ID" value="NZ_SJPF01000001.1"/>
</dbReference>
<feature type="region of interest" description="Disordered" evidence="2">
    <location>
        <begin position="134"/>
        <end position="161"/>
    </location>
</feature>
<keyword evidence="1" id="KW-0175">Coiled coil</keyword>
<evidence type="ECO:0000313" key="4">
    <source>
        <dbReference type="EMBL" id="TWT39270.1"/>
    </source>
</evidence>
<organism evidence="4 5">
    <name type="scientific">Blastopirellula retiformator</name>
    <dbReference type="NCBI Taxonomy" id="2527970"/>
    <lineage>
        <taxon>Bacteria</taxon>
        <taxon>Pseudomonadati</taxon>
        <taxon>Planctomycetota</taxon>
        <taxon>Planctomycetia</taxon>
        <taxon>Pirellulales</taxon>
        <taxon>Pirellulaceae</taxon>
        <taxon>Blastopirellula</taxon>
    </lineage>
</organism>
<feature type="chain" id="PRO_5023000948" evidence="3">
    <location>
        <begin position="31"/>
        <end position="374"/>
    </location>
</feature>
<dbReference type="InterPro" id="IPR032675">
    <property type="entry name" value="LRR_dom_sf"/>
</dbReference>
<evidence type="ECO:0000256" key="3">
    <source>
        <dbReference type="SAM" id="SignalP"/>
    </source>
</evidence>
<dbReference type="AlphaFoldDB" id="A0A5C5VMN3"/>
<feature type="coiled-coil region" evidence="1">
    <location>
        <begin position="87"/>
        <end position="121"/>
    </location>
</feature>
<keyword evidence="5" id="KW-1185">Reference proteome</keyword>
<proteinExistence type="predicted"/>
<sequence precursor="true">MLRSPAILKTLAAAFSVCLFVSLSARQAAAVPFFWEVFEKQYVSPDGDDKAKQFAAAATTAKCNVCHVDGQSKKQRNPYGAILAETLHKDQFSKDRLEKERDKAEAEVVAALKAAADTKANDKQTYGELIAAGQLPTAAEAKPEPMPEAKPEEGAKTEEVAALSPEEIAKLKRELRAEMEAELAAAKAALAAAIPKMLEATRTANEIAAKYPQAPIDEQAEAEAVKQITALGGTVNRIAQSSDAKVVTYHLSDKPVNDDALAPIRKIGNVVEVNLMGTEVTDAGLEHLAGLKSLERINLAKTKVTDAGLRYLAACEKLSYLNLYGTAVTDAGIDHLYSLPSLRNLYLWQTKATPEGAKQLSAAIPGLQTNLGSM</sequence>
<dbReference type="GO" id="GO:0031146">
    <property type="term" value="P:SCF-dependent proteasomal ubiquitin-dependent protein catabolic process"/>
    <property type="evidence" value="ECO:0007669"/>
    <property type="project" value="TreeGrafter"/>
</dbReference>
<evidence type="ECO:0000256" key="2">
    <source>
        <dbReference type="SAM" id="MobiDB-lite"/>
    </source>
</evidence>
<keyword evidence="3" id="KW-0732">Signal</keyword>
<dbReference type="OrthoDB" id="272105at2"/>
<comment type="caution">
    <text evidence="4">The sequence shown here is derived from an EMBL/GenBank/DDBJ whole genome shotgun (WGS) entry which is preliminary data.</text>
</comment>
<dbReference type="EMBL" id="SJPF01000001">
    <property type="protein sequence ID" value="TWT39270.1"/>
    <property type="molecule type" value="Genomic_DNA"/>
</dbReference>
<dbReference type="SMART" id="SM00368">
    <property type="entry name" value="LRR_RI"/>
    <property type="match status" value="2"/>
</dbReference>
<dbReference type="PANTHER" id="PTHR13318">
    <property type="entry name" value="PARTNER OF PAIRED, ISOFORM B-RELATED"/>
    <property type="match status" value="1"/>
</dbReference>
<protein>
    <submittedName>
        <fullName evidence="4">Leucine Rich repeats (2 copies)</fullName>
    </submittedName>
</protein>